<evidence type="ECO:0000259" key="10">
    <source>
        <dbReference type="Pfam" id="PF06429"/>
    </source>
</evidence>
<evidence type="ECO:0000256" key="8">
    <source>
        <dbReference type="SAM" id="Phobius"/>
    </source>
</evidence>
<evidence type="ECO:0000256" key="5">
    <source>
        <dbReference type="ARBA" id="ARBA00025933"/>
    </source>
</evidence>
<keyword evidence="12" id="KW-0282">Flagellum</keyword>
<dbReference type="InterPro" id="IPR053967">
    <property type="entry name" value="LlgE_F_G-like_D1"/>
</dbReference>
<dbReference type="InterPro" id="IPR019776">
    <property type="entry name" value="Flagellar_basal_body_rod_CS"/>
</dbReference>
<dbReference type="Pfam" id="PF06429">
    <property type="entry name" value="Flg_bbr_C"/>
    <property type="match status" value="1"/>
</dbReference>
<keyword evidence="12" id="KW-0969">Cilium</keyword>
<evidence type="ECO:0000259" key="11">
    <source>
        <dbReference type="Pfam" id="PF22692"/>
    </source>
</evidence>
<comment type="subunit">
    <text evidence="5">The basal body constitutes a major portion of the flagellar organelle and consists of four rings (L,P,S, and M) mounted on a central rod. The rod consists of about 26 subunits of FlgG in the distal portion, and FlgB, FlgC and FlgF are thought to build up the proximal portion of the rod with about 6 subunits each.</text>
</comment>
<dbReference type="NCBIfam" id="NF009456">
    <property type="entry name" value="PRK12816.1"/>
    <property type="match status" value="1"/>
</dbReference>
<evidence type="ECO:0000256" key="6">
    <source>
        <dbReference type="NCBIfam" id="TIGR02488"/>
    </source>
</evidence>
<protein>
    <recommendedName>
        <fullName evidence="3 6">Flagellar basal-body rod protein FlgG</fullName>
    </recommendedName>
</protein>
<dbReference type="Pfam" id="PF00460">
    <property type="entry name" value="Flg_bb_rod"/>
    <property type="match status" value="1"/>
</dbReference>
<dbReference type="PROSITE" id="PS00588">
    <property type="entry name" value="FLAGELLA_BB_ROD"/>
    <property type="match status" value="1"/>
</dbReference>
<feature type="transmembrane region" description="Helical" evidence="8">
    <location>
        <begin position="20"/>
        <end position="42"/>
    </location>
</feature>
<dbReference type="GO" id="GO:0009426">
    <property type="term" value="C:bacterial-type flagellum basal body, distal rod"/>
    <property type="evidence" value="ECO:0007669"/>
    <property type="project" value="UniProtKB-UniRule"/>
</dbReference>
<evidence type="ECO:0000256" key="3">
    <source>
        <dbReference type="ARBA" id="ARBA00017948"/>
    </source>
</evidence>
<evidence type="ECO:0000313" key="12">
    <source>
        <dbReference type="EMBL" id="EKO17170.1"/>
    </source>
</evidence>
<evidence type="ECO:0000256" key="7">
    <source>
        <dbReference type="RuleBase" id="RU362116"/>
    </source>
</evidence>
<keyword evidence="8" id="KW-0472">Membrane</keyword>
<keyword evidence="8" id="KW-1133">Transmembrane helix</keyword>
<comment type="similarity">
    <text evidence="2 7">Belongs to the flagella basal body rod proteins family.</text>
</comment>
<dbReference type="PANTHER" id="PTHR30435:SF19">
    <property type="entry name" value="FLAGELLAR BASAL-BODY ROD PROTEIN FLGG"/>
    <property type="match status" value="1"/>
</dbReference>
<feature type="domain" description="Flagellar hook protein FlgE/F/G-like D1" evidence="11">
    <location>
        <begin position="162"/>
        <end position="228"/>
    </location>
</feature>
<dbReference type="GO" id="GO:0071978">
    <property type="term" value="P:bacterial-type flagellum-dependent swarming motility"/>
    <property type="evidence" value="ECO:0007669"/>
    <property type="project" value="TreeGrafter"/>
</dbReference>
<reference evidence="12 13" key="1">
    <citation type="submission" date="2012-10" db="EMBL/GenBank/DDBJ databases">
        <authorList>
            <person name="Harkins D.M."/>
            <person name="Durkin A.S."/>
            <person name="Brinkac L.M."/>
            <person name="Selengut J.D."/>
            <person name="Sanka R."/>
            <person name="DePew J."/>
            <person name="Purushe J."/>
            <person name="Peacock S.J."/>
            <person name="Thaipadungpanit J."/>
            <person name="Wuthiekanun V.W."/>
            <person name="Day N.P."/>
            <person name="Vinetz J.M."/>
            <person name="Sutton G.G."/>
            <person name="Nelson W.C."/>
            <person name="Fouts D.E."/>
        </authorList>
    </citation>
    <scope>NUCLEOTIDE SEQUENCE [LARGE SCALE GENOMIC DNA]</scope>
    <source>
        <strain evidence="12 13">H1</strain>
    </source>
</reference>
<organism evidence="12 13">
    <name type="scientific">Leptospira kirschneri str. H1</name>
    <dbReference type="NCBI Taxonomy" id="1049966"/>
    <lineage>
        <taxon>Bacteria</taxon>
        <taxon>Pseudomonadati</taxon>
        <taxon>Spirochaetota</taxon>
        <taxon>Spirochaetia</taxon>
        <taxon>Leptospirales</taxon>
        <taxon>Leptospiraceae</taxon>
        <taxon>Leptospira</taxon>
    </lineage>
</organism>
<dbReference type="Pfam" id="PF22692">
    <property type="entry name" value="LlgE_F_G_D1"/>
    <property type="match status" value="1"/>
</dbReference>
<feature type="domain" description="Flagellar basal-body/hook protein C-terminal" evidence="10">
    <location>
        <begin position="285"/>
        <end position="329"/>
    </location>
</feature>
<dbReference type="InterPro" id="IPR020013">
    <property type="entry name" value="Flagellar_FlgE/F/G"/>
</dbReference>
<keyword evidence="12" id="KW-0966">Cell projection</keyword>
<dbReference type="NCBIfam" id="TIGR03506">
    <property type="entry name" value="FlgEFG_subfam"/>
    <property type="match status" value="2"/>
</dbReference>
<evidence type="ECO:0000256" key="1">
    <source>
        <dbReference type="ARBA" id="ARBA00004117"/>
    </source>
</evidence>
<accession>A0A0E2B775</accession>
<comment type="caution">
    <text evidence="12">The sequence shown here is derived from an EMBL/GenBank/DDBJ whole genome shotgun (WGS) entry which is preliminary data.</text>
</comment>
<dbReference type="NCBIfam" id="TIGR02488">
    <property type="entry name" value="flgG_G_neg"/>
    <property type="match status" value="1"/>
</dbReference>
<dbReference type="SUPFAM" id="SSF117143">
    <property type="entry name" value="Flagellar hook protein flgE"/>
    <property type="match status" value="1"/>
</dbReference>
<evidence type="ECO:0000256" key="4">
    <source>
        <dbReference type="ARBA" id="ARBA00023143"/>
    </source>
</evidence>
<dbReference type="InterPro" id="IPR001444">
    <property type="entry name" value="Flag_bb_rod_N"/>
</dbReference>
<evidence type="ECO:0000256" key="2">
    <source>
        <dbReference type="ARBA" id="ARBA00009677"/>
    </source>
</evidence>
<dbReference type="InterPro" id="IPR010930">
    <property type="entry name" value="Flg_bb/hook_C_dom"/>
</dbReference>
<gene>
    <name evidence="12" type="primary">flgG</name>
    <name evidence="12" type="ORF">LEP1GSC081_3509</name>
</gene>
<proteinExistence type="inferred from homology"/>
<sequence>MGTHTFRKFFLGRTHSKLGFVYVLFLYLKRLVLFVNSVSFSLKTKGLLFIKFRNRPNFKKEEGYLKMMRSLWTAATGMIAQQFHIDTISNNLANVNTTGFKKNRADFEDLVYQHQVLAGTPATSVSEIPTGVNVGHGVRAAASQKLFEIGSFQATGNKLDMAITGEMGFFKIQMPDGSFAFTRDGSFKIDSNQQVVTSNGYLLEPPLILPEGAILNTLMISEQGEVTVKVGADIRPIVIGQVELYRFVNPAGLQAIGKNLFQETVASGPEIPGTPGMEGFGNVLQGFLEMSNVKIVEEMVAMIVAQRAYESNSKAIQTSDNMLSTAISLKR</sequence>
<evidence type="ECO:0000259" key="9">
    <source>
        <dbReference type="Pfam" id="PF00460"/>
    </source>
</evidence>
<keyword evidence="4 7" id="KW-0975">Bacterial flagellum</keyword>
<keyword evidence="8" id="KW-0812">Transmembrane</keyword>
<evidence type="ECO:0000313" key="13">
    <source>
        <dbReference type="Proteomes" id="UP000006253"/>
    </source>
</evidence>
<feature type="domain" description="Flagellar basal body rod protein N-terminal" evidence="9">
    <location>
        <begin position="73"/>
        <end position="101"/>
    </location>
</feature>
<dbReference type="AlphaFoldDB" id="A0A0E2B775"/>
<dbReference type="InterPro" id="IPR012834">
    <property type="entry name" value="FlgG_G_neg"/>
</dbReference>
<dbReference type="InterPro" id="IPR037925">
    <property type="entry name" value="FlgE/F/G-like"/>
</dbReference>
<comment type="subcellular location">
    <subcellularLocation>
        <location evidence="1 7">Bacterial flagellum basal body</location>
    </subcellularLocation>
</comment>
<dbReference type="EMBL" id="AHMY02000012">
    <property type="protein sequence ID" value="EKO17170.1"/>
    <property type="molecule type" value="Genomic_DNA"/>
</dbReference>
<dbReference type="Proteomes" id="UP000006253">
    <property type="component" value="Unassembled WGS sequence"/>
</dbReference>
<dbReference type="PANTHER" id="PTHR30435">
    <property type="entry name" value="FLAGELLAR PROTEIN"/>
    <property type="match status" value="1"/>
</dbReference>
<name>A0A0E2B775_9LEPT</name>